<protein>
    <recommendedName>
        <fullName evidence="5">CDAN1-interacting nuclease 1</fullName>
    </recommendedName>
</protein>
<dbReference type="GO" id="GO:0005737">
    <property type="term" value="C:cytoplasm"/>
    <property type="evidence" value="ECO:0007669"/>
    <property type="project" value="UniProtKB-SubCell"/>
</dbReference>
<dbReference type="PANTHER" id="PTHR31661">
    <property type="entry name" value="SIMILAR TO CDNA SEQUENCE BC052040"/>
    <property type="match status" value="1"/>
</dbReference>
<dbReference type="OMA" id="DTKGHKF"/>
<proteinExistence type="predicted"/>
<reference evidence="6 7" key="1">
    <citation type="submission" date="2015-12" db="EMBL/GenBank/DDBJ databases">
        <title>The genome of Folsomia candida.</title>
        <authorList>
            <person name="Faddeeva A."/>
            <person name="Derks M.F."/>
            <person name="Anvar Y."/>
            <person name="Smit S."/>
            <person name="Van Straalen N."/>
            <person name="Roelofs D."/>
        </authorList>
    </citation>
    <scope>NUCLEOTIDE SEQUENCE [LARGE SCALE GENOMIC DNA]</scope>
    <source>
        <strain evidence="6 7">VU population</strain>
        <tissue evidence="6">Whole body</tissue>
    </source>
</reference>
<evidence type="ECO:0000256" key="3">
    <source>
        <dbReference type="ARBA" id="ARBA00022490"/>
    </source>
</evidence>
<keyword evidence="3" id="KW-0963">Cytoplasm</keyword>
<evidence type="ECO:0000313" key="6">
    <source>
        <dbReference type="EMBL" id="OXA59816.1"/>
    </source>
</evidence>
<evidence type="ECO:0000256" key="4">
    <source>
        <dbReference type="ARBA" id="ARBA00023242"/>
    </source>
</evidence>
<dbReference type="InterPro" id="IPR029404">
    <property type="entry name" value="CDIN1"/>
</dbReference>
<organism evidence="6 7">
    <name type="scientific">Folsomia candida</name>
    <name type="common">Springtail</name>
    <dbReference type="NCBI Taxonomy" id="158441"/>
    <lineage>
        <taxon>Eukaryota</taxon>
        <taxon>Metazoa</taxon>
        <taxon>Ecdysozoa</taxon>
        <taxon>Arthropoda</taxon>
        <taxon>Hexapoda</taxon>
        <taxon>Collembola</taxon>
        <taxon>Entomobryomorpha</taxon>
        <taxon>Isotomoidea</taxon>
        <taxon>Isotomidae</taxon>
        <taxon>Proisotominae</taxon>
        <taxon>Folsomia</taxon>
    </lineage>
</organism>
<comment type="subcellular location">
    <subcellularLocation>
        <location evidence="2">Cytoplasm</location>
    </subcellularLocation>
    <subcellularLocation>
        <location evidence="1">Nucleus</location>
    </subcellularLocation>
</comment>
<sequence>MNDEAGGWLPVSHTKYFPPSWTRLLNSPTLLTHSMFVCEQLPCTFVSSLCRINNLNMMSINLYNDIIKTIQNNNIRDCQEVLEGKYPTVPFMTLGSLLSNYVQRRMKATHSKHNTPENIDLYYKRFQQAVAAREESGIILRLSDEIGITPVLTARFILEGYLRQLQAQYDKQQNEVGSAGEAEQVADAMGDFHKKKIFYNFGNMRTEITRLLRNSNLIEDQHVAYEVYLCLVHDNHYGPCPDIIKRTVGSEYEMILMKQLDEKKISYLDEKQLRLLGYDKTPDFKLDIPIGIEGRVVNWIESKATFGDEVTHQTYLNEQLTCYFNR</sequence>
<dbReference type="GO" id="GO:0005634">
    <property type="term" value="C:nucleus"/>
    <property type="evidence" value="ECO:0007669"/>
    <property type="project" value="UniProtKB-SubCell"/>
</dbReference>
<evidence type="ECO:0000256" key="5">
    <source>
        <dbReference type="ARBA" id="ARBA00023480"/>
    </source>
</evidence>
<comment type="caution">
    <text evidence="6">The sequence shown here is derived from an EMBL/GenBank/DDBJ whole genome shotgun (WGS) entry which is preliminary data.</text>
</comment>
<dbReference type="PANTHER" id="PTHR31661:SF1">
    <property type="entry name" value="CDAN1-INTERACTING NUCLEASE 1"/>
    <property type="match status" value="1"/>
</dbReference>
<accession>A0A226ET85</accession>
<dbReference type="STRING" id="158441.A0A226ET85"/>
<evidence type="ECO:0000313" key="7">
    <source>
        <dbReference type="Proteomes" id="UP000198287"/>
    </source>
</evidence>
<dbReference type="EMBL" id="LNIX01000002">
    <property type="protein sequence ID" value="OXA59816.1"/>
    <property type="molecule type" value="Genomic_DNA"/>
</dbReference>
<keyword evidence="7" id="KW-1185">Reference proteome</keyword>
<dbReference type="Proteomes" id="UP000198287">
    <property type="component" value="Unassembled WGS sequence"/>
</dbReference>
<evidence type="ECO:0000256" key="2">
    <source>
        <dbReference type="ARBA" id="ARBA00004496"/>
    </source>
</evidence>
<dbReference type="AlphaFoldDB" id="A0A226ET85"/>
<name>A0A226ET85_FOLCA</name>
<dbReference type="Pfam" id="PF14811">
    <property type="entry name" value="TPD"/>
    <property type="match status" value="1"/>
</dbReference>
<evidence type="ECO:0000256" key="1">
    <source>
        <dbReference type="ARBA" id="ARBA00004123"/>
    </source>
</evidence>
<dbReference type="OrthoDB" id="1272at2759"/>
<keyword evidence="4" id="KW-0539">Nucleus</keyword>
<gene>
    <name evidence="6" type="ORF">Fcan01_05978</name>
</gene>